<evidence type="ECO:0000259" key="2">
    <source>
        <dbReference type="Pfam" id="PF13575"/>
    </source>
</evidence>
<dbReference type="CDD" id="cd04792">
    <property type="entry name" value="LanM-like"/>
    <property type="match status" value="1"/>
</dbReference>
<dbReference type="PIRSF" id="PIRSF037228">
    <property type="entry name" value="Lant_mod_RumM"/>
    <property type="match status" value="1"/>
</dbReference>
<dbReference type="AlphaFoldDB" id="A0A229SX55"/>
<keyword evidence="4" id="KW-1185">Reference proteome</keyword>
<accession>A0A229SX55</accession>
<dbReference type="Pfam" id="PF05147">
    <property type="entry name" value="LANC_like"/>
    <property type="match status" value="1"/>
</dbReference>
<dbReference type="GO" id="GO:0031179">
    <property type="term" value="P:peptide modification"/>
    <property type="evidence" value="ECO:0007669"/>
    <property type="project" value="InterPro"/>
</dbReference>
<comment type="caution">
    <text evidence="3">The sequence shown here is derived from an EMBL/GenBank/DDBJ whole genome shotgun (WGS) entry which is preliminary data.</text>
</comment>
<dbReference type="InterPro" id="IPR017146">
    <property type="entry name" value="Lanti_2_LanM"/>
</dbReference>
<dbReference type="PRINTS" id="PR01950">
    <property type="entry name" value="LANCSUPER"/>
</dbReference>
<dbReference type="Proteomes" id="UP000215199">
    <property type="component" value="Unassembled WGS sequence"/>
</dbReference>
<feature type="domain" description="Lantibiotic biosynthesis protein dehydration" evidence="2">
    <location>
        <begin position="167"/>
        <end position="540"/>
    </location>
</feature>
<gene>
    <name evidence="3" type="ORF">CF165_30655</name>
</gene>
<dbReference type="OrthoDB" id="9148343at2"/>
<dbReference type="GO" id="GO:0046872">
    <property type="term" value="F:metal ion binding"/>
    <property type="evidence" value="ECO:0007669"/>
    <property type="project" value="UniProtKB-KW"/>
</dbReference>
<protein>
    <submittedName>
        <fullName evidence="3">Type 2 lantipeptide synthetase LanM</fullName>
    </submittedName>
</protein>
<dbReference type="Gene3D" id="1.50.10.10">
    <property type="match status" value="1"/>
</dbReference>
<proteinExistence type="predicted"/>
<evidence type="ECO:0000256" key="1">
    <source>
        <dbReference type="PIRSR" id="PIRSR607822-1"/>
    </source>
</evidence>
<sequence length="1001" mass="107189">MARWRRQRPFDSGDWLARRLAADGITEADLAAVLGEDDTALHTRLDRPAWLADVAAFAEPPSPGDGAADGFLALAEPLVRQACAEVTAAAAELAAAGGPLDPAGSADLLRAHLLPTLPTMVERTLALELNVARLRGETAGDTPQARYVSFVRRLREPATVEALFAEYPLLGRLLAEHVRRQTAVHVEFLRRLTADWADIRKLFAPADPGLLSTVEANLGDRHRGGRAVLVAVFSGGFRLVYKPKSLAVDVHFQQLLEWLGTVVPGLGLRTLTVLDRGEYGWTEFCARTTCHTEEEVARFYRRLGAYLALMYGLGGTDMHYENLIAAGEHPVVVDLESLFQPNMAVQSEIPLGGPTASLDSVLRVGLLPQRSWGHTGAPGLDLSGLGYQENQLSPRASQYWAETGTDRMRTDRKRMATSGGHNRPTLLDAEVNVLDYADELIDGFRDTYRGILENRAELLAPDGPLARFAADEIRVIVRPTHIYSLLLRESFHPDLLRDGLDRDRFFDKLWVSVDDFPYLGRVIAAERADLWRGDVPIFVTTPGSVDVRTSAGERVPGFLERPSMEVARERIERLSAADLDWQTWIVRGSLTSLALGDGTAGPATYGGRLVPGIAGAADYLAAARTVGNRLEKLAVRRGDDLYWLGLTAFQEQYWDLTALDVDLYGGVSGIVLFLAYLGHVTGEDRYTTLAEGGLSAVRRLTRRGSVHTGQLGAFSGLGSPLYLLTHLGVLWDRPELFDEALELAAGVAGLVDADTQLDVLGGAAGCIGALAALHRHRPDSGLVDAVVRCGDHLLATALPAGGTLGWPSPMADRPLTGFAHGAAGVGWALATAAELGAGRRFADAAARAIGYERAQFRPDRGNWPDLRAEDPATCMTAWCHGAVGIGLGRLALPGPADAERSAEITAATTAALATGFGANHSLCHGDFGSLDLLLAAGHDEAADRGAAVLGSIDRHGWRCGVPTGAETPGLMAGLAGIGYGLLRAADPAHVPSVLALEPPRP</sequence>
<dbReference type="NCBIfam" id="TIGR03897">
    <property type="entry name" value="lanti_2_LanM"/>
    <property type="match status" value="1"/>
</dbReference>
<dbReference type="Pfam" id="PF13575">
    <property type="entry name" value="DUF4135"/>
    <property type="match status" value="1"/>
</dbReference>
<keyword evidence="1" id="KW-0862">Zinc</keyword>
<dbReference type="EMBL" id="NMUL01000034">
    <property type="protein sequence ID" value="OXM63353.1"/>
    <property type="molecule type" value="Genomic_DNA"/>
</dbReference>
<feature type="binding site" evidence="1">
    <location>
        <position position="879"/>
    </location>
    <ligand>
        <name>Zn(2+)</name>
        <dbReference type="ChEBI" id="CHEBI:29105"/>
    </ligand>
</feature>
<reference evidence="4" key="1">
    <citation type="submission" date="2017-07" db="EMBL/GenBank/DDBJ databases">
        <title>Comparative genome mining reveals phylogenetic distribution patterns of secondary metabolites in Amycolatopsis.</title>
        <authorList>
            <person name="Adamek M."/>
            <person name="Alanjary M."/>
            <person name="Sales-Ortells H."/>
            <person name="Goodfellow M."/>
            <person name="Bull A.T."/>
            <person name="Kalinowski J."/>
            <person name="Ziemert N."/>
        </authorList>
    </citation>
    <scope>NUCLEOTIDE SEQUENCE [LARGE SCALE GENOMIC DNA]</scope>
    <source>
        <strain evidence="4">H5</strain>
    </source>
</reference>
<dbReference type="SUPFAM" id="SSF158745">
    <property type="entry name" value="LanC-like"/>
    <property type="match status" value="1"/>
</dbReference>
<dbReference type="SMART" id="SM01260">
    <property type="entry name" value="LANC_like"/>
    <property type="match status" value="1"/>
</dbReference>
<dbReference type="GO" id="GO:0005975">
    <property type="term" value="P:carbohydrate metabolic process"/>
    <property type="evidence" value="ECO:0007669"/>
    <property type="project" value="InterPro"/>
</dbReference>
<dbReference type="InterPro" id="IPR007822">
    <property type="entry name" value="LANC-like"/>
</dbReference>
<dbReference type="InterPro" id="IPR012341">
    <property type="entry name" value="6hp_glycosidase-like_sf"/>
</dbReference>
<organism evidence="3 4">
    <name type="scientific">Amycolatopsis vastitatis</name>
    <dbReference type="NCBI Taxonomy" id="1905142"/>
    <lineage>
        <taxon>Bacteria</taxon>
        <taxon>Bacillati</taxon>
        <taxon>Actinomycetota</taxon>
        <taxon>Actinomycetes</taxon>
        <taxon>Pseudonocardiales</taxon>
        <taxon>Pseudonocardiaceae</taxon>
        <taxon>Amycolatopsis</taxon>
    </lineage>
</organism>
<keyword evidence="1" id="KW-0479">Metal-binding</keyword>
<evidence type="ECO:0000313" key="3">
    <source>
        <dbReference type="EMBL" id="OXM63353.1"/>
    </source>
</evidence>
<dbReference type="InterPro" id="IPR025410">
    <property type="entry name" value="Lant_dehyd"/>
</dbReference>
<evidence type="ECO:0000313" key="4">
    <source>
        <dbReference type="Proteomes" id="UP000215199"/>
    </source>
</evidence>
<name>A0A229SX55_9PSEU</name>